<keyword evidence="1" id="KW-1133">Transmembrane helix</keyword>
<accession>A0A0V0QN24</accession>
<dbReference type="EMBL" id="LDAU01000131">
    <property type="protein sequence ID" value="KRX03473.1"/>
    <property type="molecule type" value="Genomic_DNA"/>
</dbReference>
<reference evidence="2 3" key="1">
    <citation type="journal article" date="2015" name="Sci. Rep.">
        <title>Genome of the facultative scuticociliatosis pathogen Pseudocohnilembus persalinus provides insight into its virulence through horizontal gene transfer.</title>
        <authorList>
            <person name="Xiong J."/>
            <person name="Wang G."/>
            <person name="Cheng J."/>
            <person name="Tian M."/>
            <person name="Pan X."/>
            <person name="Warren A."/>
            <person name="Jiang C."/>
            <person name="Yuan D."/>
            <person name="Miao W."/>
        </authorList>
    </citation>
    <scope>NUCLEOTIDE SEQUENCE [LARGE SCALE GENOMIC DNA]</scope>
    <source>
        <strain evidence="2">36N120E</strain>
    </source>
</reference>
<dbReference type="Proteomes" id="UP000054937">
    <property type="component" value="Unassembled WGS sequence"/>
</dbReference>
<gene>
    <name evidence="2" type="ORF">PPERSA_02852</name>
</gene>
<proteinExistence type="predicted"/>
<protein>
    <submittedName>
        <fullName evidence="2">Uncharacterized protein</fullName>
    </submittedName>
</protein>
<comment type="caution">
    <text evidence="2">The sequence shown here is derived from an EMBL/GenBank/DDBJ whole genome shotgun (WGS) entry which is preliminary data.</text>
</comment>
<dbReference type="AlphaFoldDB" id="A0A0V0QN24"/>
<name>A0A0V0QN24_PSEPJ</name>
<evidence type="ECO:0000256" key="1">
    <source>
        <dbReference type="SAM" id="Phobius"/>
    </source>
</evidence>
<evidence type="ECO:0000313" key="2">
    <source>
        <dbReference type="EMBL" id="KRX03473.1"/>
    </source>
</evidence>
<keyword evidence="1" id="KW-0472">Membrane</keyword>
<dbReference type="InParanoid" id="A0A0V0QN24"/>
<keyword evidence="1" id="KW-0812">Transmembrane</keyword>
<feature type="transmembrane region" description="Helical" evidence="1">
    <location>
        <begin position="89"/>
        <end position="107"/>
    </location>
</feature>
<keyword evidence="3" id="KW-1185">Reference proteome</keyword>
<organism evidence="2 3">
    <name type="scientific">Pseudocohnilembus persalinus</name>
    <name type="common">Ciliate</name>
    <dbReference type="NCBI Taxonomy" id="266149"/>
    <lineage>
        <taxon>Eukaryota</taxon>
        <taxon>Sar</taxon>
        <taxon>Alveolata</taxon>
        <taxon>Ciliophora</taxon>
        <taxon>Intramacronucleata</taxon>
        <taxon>Oligohymenophorea</taxon>
        <taxon>Scuticociliatia</taxon>
        <taxon>Philasterida</taxon>
        <taxon>Pseudocohnilembidae</taxon>
        <taxon>Pseudocohnilembus</taxon>
    </lineage>
</organism>
<evidence type="ECO:0000313" key="3">
    <source>
        <dbReference type="Proteomes" id="UP000054937"/>
    </source>
</evidence>
<sequence>MNRIKYKFQILLNAKFQILMKKKYIYIYIYIPQFQPNREPVALVGYQLPNNKELVDYQLETQENKPPVVLPSATATLLFFFHITEKPTLLCLLLVLIGGFVFLIVIVRNLRKNYCFDYHLN</sequence>